<dbReference type="CDD" id="cd00037">
    <property type="entry name" value="CLECT"/>
    <property type="match status" value="1"/>
</dbReference>
<evidence type="ECO:0000313" key="5">
    <source>
        <dbReference type="Proteomes" id="UP001314205"/>
    </source>
</evidence>
<feature type="domain" description="C-type lectin" evidence="3">
    <location>
        <begin position="253"/>
        <end position="375"/>
    </location>
</feature>
<evidence type="ECO:0000259" key="3">
    <source>
        <dbReference type="PROSITE" id="PS50041"/>
    </source>
</evidence>
<evidence type="ECO:0000313" key="4">
    <source>
        <dbReference type="EMBL" id="CAK1600472.1"/>
    </source>
</evidence>
<dbReference type="SMART" id="SM00034">
    <property type="entry name" value="CLECT"/>
    <property type="match status" value="1"/>
</dbReference>
<evidence type="ECO:0000256" key="1">
    <source>
        <dbReference type="SAM" id="MobiDB-lite"/>
    </source>
</evidence>
<dbReference type="Pfam" id="PF00059">
    <property type="entry name" value="Lectin_C"/>
    <property type="match status" value="1"/>
</dbReference>
<feature type="region of interest" description="Disordered" evidence="1">
    <location>
        <begin position="74"/>
        <end position="196"/>
    </location>
</feature>
<dbReference type="InterPro" id="IPR016186">
    <property type="entry name" value="C-type_lectin-like/link_sf"/>
</dbReference>
<dbReference type="Proteomes" id="UP001314205">
    <property type="component" value="Unassembled WGS sequence"/>
</dbReference>
<dbReference type="PROSITE" id="PS50041">
    <property type="entry name" value="C_TYPE_LECTIN_2"/>
    <property type="match status" value="1"/>
</dbReference>
<accession>A0AAV1M1T7</accession>
<dbReference type="InterPro" id="IPR016187">
    <property type="entry name" value="CTDL_fold"/>
</dbReference>
<name>A0AAV1M1T7_9NEOP</name>
<reference evidence="4 5" key="1">
    <citation type="submission" date="2023-11" db="EMBL/GenBank/DDBJ databases">
        <authorList>
            <person name="Hedman E."/>
            <person name="Englund M."/>
            <person name="Stromberg M."/>
            <person name="Nyberg Akerstrom W."/>
            <person name="Nylinder S."/>
            <person name="Jareborg N."/>
            <person name="Kallberg Y."/>
            <person name="Kronander E."/>
        </authorList>
    </citation>
    <scope>NUCLEOTIDE SEQUENCE [LARGE SCALE GENOMIC DNA]</scope>
</reference>
<evidence type="ECO:0000256" key="2">
    <source>
        <dbReference type="SAM" id="SignalP"/>
    </source>
</evidence>
<feature type="compositionally biased region" description="Basic and acidic residues" evidence="1">
    <location>
        <begin position="185"/>
        <end position="196"/>
    </location>
</feature>
<feature type="chain" id="PRO_5043864003" description="C-type lectin domain-containing protein" evidence="2">
    <location>
        <begin position="20"/>
        <end position="410"/>
    </location>
</feature>
<keyword evidence="5" id="KW-1185">Reference proteome</keyword>
<dbReference type="EMBL" id="CAVLGL010000115">
    <property type="protein sequence ID" value="CAK1600472.1"/>
    <property type="molecule type" value="Genomic_DNA"/>
</dbReference>
<dbReference type="Gene3D" id="3.10.100.10">
    <property type="entry name" value="Mannose-Binding Protein A, subunit A"/>
    <property type="match status" value="1"/>
</dbReference>
<dbReference type="InterPro" id="IPR001304">
    <property type="entry name" value="C-type_lectin-like"/>
</dbReference>
<gene>
    <name evidence="4" type="ORF">PARMNEM_LOCUS19232</name>
</gene>
<keyword evidence="2" id="KW-0732">Signal</keyword>
<organism evidence="4 5">
    <name type="scientific">Parnassius mnemosyne</name>
    <name type="common">clouded apollo</name>
    <dbReference type="NCBI Taxonomy" id="213953"/>
    <lineage>
        <taxon>Eukaryota</taxon>
        <taxon>Metazoa</taxon>
        <taxon>Ecdysozoa</taxon>
        <taxon>Arthropoda</taxon>
        <taxon>Hexapoda</taxon>
        <taxon>Insecta</taxon>
        <taxon>Pterygota</taxon>
        <taxon>Neoptera</taxon>
        <taxon>Endopterygota</taxon>
        <taxon>Lepidoptera</taxon>
        <taxon>Glossata</taxon>
        <taxon>Ditrysia</taxon>
        <taxon>Papilionoidea</taxon>
        <taxon>Papilionidae</taxon>
        <taxon>Parnassiinae</taxon>
        <taxon>Parnassini</taxon>
        <taxon>Parnassius</taxon>
        <taxon>Driopa</taxon>
    </lineage>
</organism>
<proteinExistence type="predicted"/>
<dbReference type="SUPFAM" id="SSF56436">
    <property type="entry name" value="C-type lectin-like"/>
    <property type="match status" value="1"/>
</dbReference>
<protein>
    <recommendedName>
        <fullName evidence="3">C-type lectin domain-containing protein</fullName>
    </recommendedName>
</protein>
<sequence length="410" mass="44907">MALSAYILLTLLSLGFVNSENTTLVDDTCQLEPWEPGPWSALLEEWAVSAPIHSDRQGRIMVLPTKGYYVTERIDVPLTPPPPPPPGRPLPPGASPHGPPSPSTPPHSESAMTPGPTKPSSLQSPGPAMVPAPAPSGSLRTPLAPHNYNEWEPPGSKIVNRPHSQFKPSYPPPMPGYGPRPPRPAADRVDDPPRKQVSETDLYLLGAIEKLVYRVDLMEKRLRRLEDSLHYVVAGADSKPEACAANFTRAGGAGGACVQWARDALDWQAAARACRRLHAALLELPEPAQRRRLVSHILADNQLRGNDFWTGGLNPGLLWIWSHSGRPVESNKNATNSSSSIAGEGRCLALVHDAAINSYVYRGRDCALKLPYVCQKEDDKEKISNEIERAARKLKSIEKRRAKILWDEVV</sequence>
<feature type="signal peptide" evidence="2">
    <location>
        <begin position="1"/>
        <end position="19"/>
    </location>
</feature>
<comment type="caution">
    <text evidence="4">The sequence shown here is derived from an EMBL/GenBank/DDBJ whole genome shotgun (WGS) entry which is preliminary data.</text>
</comment>
<feature type="compositionally biased region" description="Pro residues" evidence="1">
    <location>
        <begin position="78"/>
        <end position="105"/>
    </location>
</feature>
<dbReference type="AlphaFoldDB" id="A0AAV1M1T7"/>
<feature type="compositionally biased region" description="Pro residues" evidence="1">
    <location>
        <begin position="169"/>
        <end position="184"/>
    </location>
</feature>